<reference evidence="1 2" key="1">
    <citation type="submission" date="2019-02" db="EMBL/GenBank/DDBJ databases">
        <title>Hansschlegelia quercus sp. nov., a novel methylotrophic bacterium from buds of oak (Quercus robur L.).</title>
        <authorList>
            <person name="Agafonova N.V."/>
            <person name="Kaparullina E.N."/>
            <person name="Grouzdev D.S."/>
            <person name="Doronina N.V."/>
        </authorList>
    </citation>
    <scope>NUCLEOTIDE SEQUENCE [LARGE SCALE GENOMIC DNA]</scope>
    <source>
        <strain evidence="1 2">Dub</strain>
    </source>
</reference>
<organism evidence="1 2">
    <name type="scientific">Hansschlegelia quercus</name>
    <dbReference type="NCBI Taxonomy" id="2528245"/>
    <lineage>
        <taxon>Bacteria</taxon>
        <taxon>Pseudomonadati</taxon>
        <taxon>Pseudomonadota</taxon>
        <taxon>Alphaproteobacteria</taxon>
        <taxon>Hyphomicrobiales</taxon>
        <taxon>Methylopilaceae</taxon>
        <taxon>Hansschlegelia</taxon>
    </lineage>
</organism>
<accession>A0A4Q9GM78</accession>
<sequence>MNLQRPEPGALSVLQSDMAKHRFKVGDDVRLFGTFERPSNTNFKVVRLIPGDREDLPPAYRVKSASEGHERMVKEDEIRLA</sequence>
<protein>
    <submittedName>
        <fullName evidence="1">Uncharacterized protein</fullName>
    </submittedName>
</protein>
<evidence type="ECO:0000313" key="1">
    <source>
        <dbReference type="EMBL" id="TBN51808.1"/>
    </source>
</evidence>
<keyword evidence="2" id="KW-1185">Reference proteome</keyword>
<dbReference type="AlphaFoldDB" id="A0A4Q9GM78"/>
<dbReference type="EMBL" id="SIUB01000006">
    <property type="protein sequence ID" value="TBN51808.1"/>
    <property type="molecule type" value="Genomic_DNA"/>
</dbReference>
<name>A0A4Q9GM78_9HYPH</name>
<proteinExistence type="predicted"/>
<comment type="caution">
    <text evidence="1">The sequence shown here is derived from an EMBL/GenBank/DDBJ whole genome shotgun (WGS) entry which is preliminary data.</text>
</comment>
<evidence type="ECO:0000313" key="2">
    <source>
        <dbReference type="Proteomes" id="UP000291613"/>
    </source>
</evidence>
<dbReference type="Proteomes" id="UP000291613">
    <property type="component" value="Unassembled WGS sequence"/>
</dbReference>
<gene>
    <name evidence="1" type="ORF">EYR15_12975</name>
</gene>